<protein>
    <recommendedName>
        <fullName evidence="5">Lipoprotein</fullName>
    </recommendedName>
</protein>
<feature type="compositionally biased region" description="Polar residues" evidence="1">
    <location>
        <begin position="42"/>
        <end position="70"/>
    </location>
</feature>
<name>A0A367EI19_9ACTN</name>
<accession>A0A367EI19</accession>
<dbReference type="PROSITE" id="PS51257">
    <property type="entry name" value="PROKAR_LIPOPROTEIN"/>
    <property type="match status" value="1"/>
</dbReference>
<evidence type="ECO:0000256" key="2">
    <source>
        <dbReference type="SAM" id="SignalP"/>
    </source>
</evidence>
<evidence type="ECO:0000256" key="1">
    <source>
        <dbReference type="SAM" id="MobiDB-lite"/>
    </source>
</evidence>
<dbReference type="Proteomes" id="UP000252914">
    <property type="component" value="Unassembled WGS sequence"/>
</dbReference>
<organism evidence="3 4">
    <name type="scientific">Streptomyces diacarni</name>
    <dbReference type="NCBI Taxonomy" id="2800381"/>
    <lineage>
        <taxon>Bacteria</taxon>
        <taxon>Bacillati</taxon>
        <taxon>Actinomycetota</taxon>
        <taxon>Actinomycetes</taxon>
        <taxon>Kitasatosporales</taxon>
        <taxon>Streptomycetaceae</taxon>
        <taxon>Streptomyces</taxon>
    </lineage>
</organism>
<gene>
    <name evidence="3" type="ORF">DTL70_27105</name>
</gene>
<comment type="caution">
    <text evidence="3">The sequence shown here is derived from an EMBL/GenBank/DDBJ whole genome shotgun (WGS) entry which is preliminary data.</text>
</comment>
<dbReference type="RefSeq" id="WP_114024649.1">
    <property type="nucleotide sequence ID" value="NZ_QOIN01000054.1"/>
</dbReference>
<feature type="region of interest" description="Disordered" evidence="1">
    <location>
        <begin position="31"/>
        <end position="70"/>
    </location>
</feature>
<proteinExistence type="predicted"/>
<keyword evidence="2" id="KW-0732">Signal</keyword>
<evidence type="ECO:0000313" key="3">
    <source>
        <dbReference type="EMBL" id="RCG17736.1"/>
    </source>
</evidence>
<dbReference type="EMBL" id="QOIN01000054">
    <property type="protein sequence ID" value="RCG17736.1"/>
    <property type="molecule type" value="Genomic_DNA"/>
</dbReference>
<evidence type="ECO:0000313" key="4">
    <source>
        <dbReference type="Proteomes" id="UP000252914"/>
    </source>
</evidence>
<dbReference type="AlphaFoldDB" id="A0A367EI19"/>
<sequence length="198" mass="20493">MTTRRTRRTARSATLLAVAAAAAFSVTACQSTDNDASGPHKASTSAQSQAQNESPSLTSKNASAARTQTLVDGSKAKISKLDGQHYRAEIVSDGAVIATLDADGHDAGMDGNGMFVTLTPGGHISSWMDTGQQGPGTFNLEGGWKAKITKQDEDHYRAQIIGHDDVMGTIDANGHDAGLDANGISIVLTTGGLISSHE</sequence>
<feature type="chain" id="PRO_5039705597" description="Lipoprotein" evidence="2">
    <location>
        <begin position="29"/>
        <end position="198"/>
    </location>
</feature>
<evidence type="ECO:0008006" key="5">
    <source>
        <dbReference type="Google" id="ProtNLM"/>
    </source>
</evidence>
<keyword evidence="4" id="KW-1185">Reference proteome</keyword>
<reference evidence="3 4" key="1">
    <citation type="submission" date="2018-06" db="EMBL/GenBank/DDBJ databases">
        <title>Streptomyces reniochalinae sp. nov. and Streptomyces diacarnus sp. nov. from marine sponges.</title>
        <authorList>
            <person name="Li L."/>
        </authorList>
    </citation>
    <scope>NUCLEOTIDE SEQUENCE [LARGE SCALE GENOMIC DNA]</scope>
    <source>
        <strain evidence="3 4">LHW51701</strain>
    </source>
</reference>
<feature type="signal peptide" evidence="2">
    <location>
        <begin position="1"/>
        <end position="28"/>
    </location>
</feature>